<evidence type="ECO:0000256" key="1">
    <source>
        <dbReference type="SAM" id="Phobius"/>
    </source>
</evidence>
<gene>
    <name evidence="2" type="ORF">G8O30_15425</name>
</gene>
<dbReference type="EMBL" id="CP049742">
    <property type="protein sequence ID" value="QPC48207.1"/>
    <property type="molecule type" value="Genomic_DNA"/>
</dbReference>
<feature type="transmembrane region" description="Helical" evidence="1">
    <location>
        <begin position="9"/>
        <end position="28"/>
    </location>
</feature>
<keyword evidence="1" id="KW-0812">Transmembrane</keyword>
<accession>A0A7S8CE19</accession>
<dbReference type="InterPro" id="IPR025426">
    <property type="entry name" value="DUF4305"/>
</dbReference>
<keyword evidence="1" id="KW-0472">Membrane</keyword>
<evidence type="ECO:0000313" key="2">
    <source>
        <dbReference type="EMBL" id="QPC48207.1"/>
    </source>
</evidence>
<proteinExistence type="predicted"/>
<reference evidence="2 3" key="1">
    <citation type="submission" date="2019-07" db="EMBL/GenBank/DDBJ databases">
        <title>Genome sequence of 2 isolates from Red Sea Mangroves.</title>
        <authorList>
            <person name="Sefrji F."/>
            <person name="Michoud G."/>
            <person name="Merlino G."/>
            <person name="Daffonchio D."/>
        </authorList>
    </citation>
    <scope>NUCLEOTIDE SEQUENCE [LARGE SCALE GENOMIC DNA]</scope>
    <source>
        <strain evidence="2 3">R1DC41</strain>
    </source>
</reference>
<keyword evidence="1" id="KW-1133">Transmembrane helix</keyword>
<organism evidence="2 3">
    <name type="scientific">Mangrovibacillus cuniculi</name>
    <dbReference type="NCBI Taxonomy" id="2593652"/>
    <lineage>
        <taxon>Bacteria</taxon>
        <taxon>Bacillati</taxon>
        <taxon>Bacillota</taxon>
        <taxon>Bacilli</taxon>
        <taxon>Bacillales</taxon>
        <taxon>Bacillaceae</taxon>
        <taxon>Mangrovibacillus</taxon>
    </lineage>
</organism>
<sequence>MRPTPLSSGILYTILGLLFTFVAVRHVGEYGWGFFGVLIIFIATIDLGAGIRNILLHFKLKKSM</sequence>
<name>A0A7S8CE19_9BACI</name>
<protein>
    <submittedName>
        <fullName evidence="2">YdiK family protein</fullName>
    </submittedName>
</protein>
<dbReference type="AlphaFoldDB" id="A0A7S8CE19"/>
<dbReference type="RefSeq" id="WP_239672893.1">
    <property type="nucleotide sequence ID" value="NZ_CP049742.1"/>
</dbReference>
<keyword evidence="3" id="KW-1185">Reference proteome</keyword>
<dbReference type="KEGG" id="mcui:G8O30_15425"/>
<dbReference type="Pfam" id="PF14146">
    <property type="entry name" value="DUF4305"/>
    <property type="match status" value="1"/>
</dbReference>
<dbReference type="Proteomes" id="UP000593626">
    <property type="component" value="Chromosome"/>
</dbReference>
<feature type="transmembrane region" description="Helical" evidence="1">
    <location>
        <begin position="34"/>
        <end position="55"/>
    </location>
</feature>
<evidence type="ECO:0000313" key="3">
    <source>
        <dbReference type="Proteomes" id="UP000593626"/>
    </source>
</evidence>